<dbReference type="OrthoDB" id="10006939at2759"/>
<reference evidence="1" key="1">
    <citation type="submission" date="2021-04" db="EMBL/GenBank/DDBJ databases">
        <authorList>
            <person name="Tunstrom K."/>
        </authorList>
    </citation>
    <scope>NUCLEOTIDE SEQUENCE</scope>
</reference>
<organism evidence="1 2">
    <name type="scientific">Parnassius apollo</name>
    <name type="common">Apollo butterfly</name>
    <name type="synonym">Papilio apollo</name>
    <dbReference type="NCBI Taxonomy" id="110799"/>
    <lineage>
        <taxon>Eukaryota</taxon>
        <taxon>Metazoa</taxon>
        <taxon>Ecdysozoa</taxon>
        <taxon>Arthropoda</taxon>
        <taxon>Hexapoda</taxon>
        <taxon>Insecta</taxon>
        <taxon>Pterygota</taxon>
        <taxon>Neoptera</taxon>
        <taxon>Endopterygota</taxon>
        <taxon>Lepidoptera</taxon>
        <taxon>Glossata</taxon>
        <taxon>Ditrysia</taxon>
        <taxon>Papilionoidea</taxon>
        <taxon>Papilionidae</taxon>
        <taxon>Parnassiinae</taxon>
        <taxon>Parnassini</taxon>
        <taxon>Parnassius</taxon>
        <taxon>Parnassius</taxon>
    </lineage>
</organism>
<comment type="caution">
    <text evidence="1">The sequence shown here is derived from an EMBL/GenBank/DDBJ whole genome shotgun (WGS) entry which is preliminary data.</text>
</comment>
<proteinExistence type="predicted"/>
<evidence type="ECO:0000313" key="1">
    <source>
        <dbReference type="EMBL" id="CAG4952882.1"/>
    </source>
</evidence>
<dbReference type="AlphaFoldDB" id="A0A8S3WDK7"/>
<name>A0A8S3WDK7_PARAO</name>
<keyword evidence="2" id="KW-1185">Reference proteome</keyword>
<protein>
    <submittedName>
        <fullName evidence="1">(apollo) hypothetical protein</fullName>
    </submittedName>
</protein>
<dbReference type="EMBL" id="CAJQZP010000287">
    <property type="protein sequence ID" value="CAG4952882.1"/>
    <property type="molecule type" value="Genomic_DNA"/>
</dbReference>
<accession>A0A8S3WDK7</accession>
<dbReference type="Proteomes" id="UP000691718">
    <property type="component" value="Unassembled WGS sequence"/>
</dbReference>
<sequence>MEWGVKENRIAVIALHKVGMEPSVIFKTLQKLGIGRMFVYRTINKHNNISSIEYHKRLGRPRAFRSTKADNAVKARIRRNPNPEQKIARNEDSR</sequence>
<gene>
    <name evidence="1" type="ORF">PAPOLLO_LOCUS4737</name>
</gene>
<evidence type="ECO:0000313" key="2">
    <source>
        <dbReference type="Proteomes" id="UP000691718"/>
    </source>
</evidence>